<proteinExistence type="predicted"/>
<keyword evidence="2" id="KW-0812">Transmembrane</keyword>
<name>A0A8J2WQG9_9CRUS</name>
<accession>A0A8J2WQG9</accession>
<comment type="caution">
    <text evidence="3">The sequence shown here is derived from an EMBL/GenBank/DDBJ whole genome shotgun (WGS) entry which is preliminary data.</text>
</comment>
<feature type="compositionally biased region" description="Polar residues" evidence="1">
    <location>
        <begin position="64"/>
        <end position="73"/>
    </location>
</feature>
<keyword evidence="2" id="KW-1133">Transmembrane helix</keyword>
<sequence>MAASTRAVSSSGLSLPKWQIALAIGAPVALGLGIWYYRSRKTEIQPTEKEDNKSKKNVTDLAASVSTGTQQAKKVSHEAVQ</sequence>
<organism evidence="3 4">
    <name type="scientific">Daphnia galeata</name>
    <dbReference type="NCBI Taxonomy" id="27404"/>
    <lineage>
        <taxon>Eukaryota</taxon>
        <taxon>Metazoa</taxon>
        <taxon>Ecdysozoa</taxon>
        <taxon>Arthropoda</taxon>
        <taxon>Crustacea</taxon>
        <taxon>Branchiopoda</taxon>
        <taxon>Diplostraca</taxon>
        <taxon>Cladocera</taxon>
        <taxon>Anomopoda</taxon>
        <taxon>Daphniidae</taxon>
        <taxon>Daphnia</taxon>
    </lineage>
</organism>
<feature type="transmembrane region" description="Helical" evidence="2">
    <location>
        <begin position="18"/>
        <end position="37"/>
    </location>
</feature>
<evidence type="ECO:0000313" key="4">
    <source>
        <dbReference type="Proteomes" id="UP000789390"/>
    </source>
</evidence>
<keyword evidence="4" id="KW-1185">Reference proteome</keyword>
<keyword evidence="2" id="KW-0472">Membrane</keyword>
<evidence type="ECO:0000313" key="3">
    <source>
        <dbReference type="EMBL" id="CAH0113457.1"/>
    </source>
</evidence>
<feature type="compositionally biased region" description="Basic and acidic residues" evidence="1">
    <location>
        <begin position="45"/>
        <end position="58"/>
    </location>
</feature>
<dbReference type="EMBL" id="CAKKLH010000340">
    <property type="protein sequence ID" value="CAH0113457.1"/>
    <property type="molecule type" value="Genomic_DNA"/>
</dbReference>
<dbReference type="Proteomes" id="UP000789390">
    <property type="component" value="Unassembled WGS sequence"/>
</dbReference>
<protein>
    <submittedName>
        <fullName evidence="3">Uncharacterized protein</fullName>
    </submittedName>
</protein>
<gene>
    <name evidence="3" type="ORF">DGAL_LOCUS17353</name>
</gene>
<dbReference type="AlphaFoldDB" id="A0A8J2WQG9"/>
<dbReference type="OrthoDB" id="66418at2759"/>
<reference evidence="3" key="1">
    <citation type="submission" date="2021-11" db="EMBL/GenBank/DDBJ databases">
        <authorList>
            <person name="Schell T."/>
        </authorList>
    </citation>
    <scope>NUCLEOTIDE SEQUENCE</scope>
    <source>
        <strain evidence="3">M5</strain>
    </source>
</reference>
<evidence type="ECO:0000256" key="2">
    <source>
        <dbReference type="SAM" id="Phobius"/>
    </source>
</evidence>
<feature type="region of interest" description="Disordered" evidence="1">
    <location>
        <begin position="45"/>
        <end position="81"/>
    </location>
</feature>
<evidence type="ECO:0000256" key="1">
    <source>
        <dbReference type="SAM" id="MobiDB-lite"/>
    </source>
</evidence>